<keyword evidence="2" id="KW-0812">Transmembrane</keyword>
<feature type="region of interest" description="Disordered" evidence="1">
    <location>
        <begin position="43"/>
        <end position="74"/>
    </location>
</feature>
<dbReference type="RefSeq" id="WP_185887799.1">
    <property type="nucleotide sequence ID" value="NZ_CP060202.1"/>
</dbReference>
<evidence type="ECO:0000256" key="2">
    <source>
        <dbReference type="SAM" id="Phobius"/>
    </source>
</evidence>
<organism evidence="3 4">
    <name type="scientific">Hymenobacter sediminicola</name>
    <dbReference type="NCBI Taxonomy" id="2761579"/>
    <lineage>
        <taxon>Bacteria</taxon>
        <taxon>Pseudomonadati</taxon>
        <taxon>Bacteroidota</taxon>
        <taxon>Cytophagia</taxon>
        <taxon>Cytophagales</taxon>
        <taxon>Hymenobacteraceae</taxon>
        <taxon>Hymenobacter</taxon>
    </lineage>
</organism>
<accession>A0A7G7W685</accession>
<feature type="compositionally biased region" description="Polar residues" evidence="1">
    <location>
        <begin position="51"/>
        <end position="63"/>
    </location>
</feature>
<dbReference type="AlphaFoldDB" id="A0A7G7W685"/>
<dbReference type="EMBL" id="CP060202">
    <property type="protein sequence ID" value="QNH61878.1"/>
    <property type="molecule type" value="Genomic_DNA"/>
</dbReference>
<feature type="transmembrane region" description="Helical" evidence="2">
    <location>
        <begin position="16"/>
        <end position="34"/>
    </location>
</feature>
<reference evidence="3 4" key="1">
    <citation type="submission" date="2020-08" db="EMBL/GenBank/DDBJ databases">
        <title>Hymenobacter sp. S2-20-2 genome sequencing.</title>
        <authorList>
            <person name="Jin L."/>
        </authorList>
    </citation>
    <scope>NUCLEOTIDE SEQUENCE [LARGE SCALE GENOMIC DNA]</scope>
    <source>
        <strain evidence="3 4">S2-20-2</strain>
    </source>
</reference>
<evidence type="ECO:0000313" key="4">
    <source>
        <dbReference type="Proteomes" id="UP000515489"/>
    </source>
</evidence>
<sequence length="218" mass="23123">MADINIQRKKSSPSPWLLILLVLAVVGAAAWYLLRHDDPQANVPPAGPVEQTVSPAPDTTTGAETGPRPADDEAVGNMASEAAPVTPDVLAAFAKTNPAQPSYSREGLRLLTSALVELADRDDLRDAAVSEKRDGLTSATARLAEPNTSVRPGFVAAAGLMQAMQQKRYPALEPAVAELVSRATQLSGRTETPADQKQTQEFFDRAAEIVRTLSEPAS</sequence>
<protein>
    <submittedName>
        <fullName evidence="3">Uncharacterized protein</fullName>
    </submittedName>
</protein>
<dbReference type="Proteomes" id="UP000515489">
    <property type="component" value="Chromosome"/>
</dbReference>
<dbReference type="KEGG" id="hsk:H4317_17275"/>
<evidence type="ECO:0000256" key="1">
    <source>
        <dbReference type="SAM" id="MobiDB-lite"/>
    </source>
</evidence>
<keyword evidence="2" id="KW-0472">Membrane</keyword>
<keyword evidence="4" id="KW-1185">Reference proteome</keyword>
<gene>
    <name evidence="3" type="ORF">H4317_17275</name>
</gene>
<name>A0A7G7W685_9BACT</name>
<evidence type="ECO:0000313" key="3">
    <source>
        <dbReference type="EMBL" id="QNH61878.1"/>
    </source>
</evidence>
<keyword evidence="2" id="KW-1133">Transmembrane helix</keyword>
<proteinExistence type="predicted"/>